<dbReference type="AlphaFoldDB" id="A0A917CT90"/>
<keyword evidence="1" id="KW-0732">Signal</keyword>
<dbReference type="Gene3D" id="3.30.1450.10">
    <property type="match status" value="1"/>
</dbReference>
<dbReference type="GO" id="GO:0019867">
    <property type="term" value="C:outer membrane"/>
    <property type="evidence" value="ECO:0007669"/>
    <property type="project" value="InterPro"/>
</dbReference>
<evidence type="ECO:0000313" key="4">
    <source>
        <dbReference type="EMBL" id="GGF96183.1"/>
    </source>
</evidence>
<proteinExistence type="predicted"/>
<organism evidence="4 5">
    <name type="scientific">Marinicella pacifica</name>
    <dbReference type="NCBI Taxonomy" id="1171543"/>
    <lineage>
        <taxon>Bacteria</taxon>
        <taxon>Pseudomonadati</taxon>
        <taxon>Pseudomonadota</taxon>
        <taxon>Gammaproteobacteria</taxon>
        <taxon>Lysobacterales</taxon>
        <taxon>Marinicellaceae</taxon>
        <taxon>Marinicella</taxon>
    </lineage>
</organism>
<evidence type="ECO:0000259" key="3">
    <source>
        <dbReference type="Pfam" id="PF04355"/>
    </source>
</evidence>
<keyword evidence="5" id="KW-1185">Reference proteome</keyword>
<protein>
    <recommendedName>
        <fullName evidence="3">Outer membrane protein assembly factor BamE domain-containing protein</fullName>
    </recommendedName>
</protein>
<comment type="caution">
    <text evidence="4">The sequence shown here is derived from an EMBL/GenBank/DDBJ whole genome shotgun (WGS) entry which is preliminary data.</text>
</comment>
<reference evidence="4" key="2">
    <citation type="submission" date="2020-09" db="EMBL/GenBank/DDBJ databases">
        <authorList>
            <person name="Sun Q."/>
            <person name="Zhou Y."/>
        </authorList>
    </citation>
    <scope>NUCLEOTIDE SEQUENCE</scope>
    <source>
        <strain evidence="4">CGMCC 1.12181</strain>
    </source>
</reference>
<keyword evidence="2" id="KW-0472">Membrane</keyword>
<dbReference type="RefSeq" id="WP_188365290.1">
    <property type="nucleotide sequence ID" value="NZ_BAABJF010000001.1"/>
</dbReference>
<reference evidence="4" key="1">
    <citation type="journal article" date="2014" name="Int. J. Syst. Evol. Microbiol.">
        <title>Complete genome sequence of Corynebacterium casei LMG S-19264T (=DSM 44701T), isolated from a smear-ripened cheese.</title>
        <authorList>
            <consortium name="US DOE Joint Genome Institute (JGI-PGF)"/>
            <person name="Walter F."/>
            <person name="Albersmeier A."/>
            <person name="Kalinowski J."/>
            <person name="Ruckert C."/>
        </authorList>
    </citation>
    <scope>NUCLEOTIDE SEQUENCE</scope>
    <source>
        <strain evidence="4">CGMCC 1.12181</strain>
    </source>
</reference>
<evidence type="ECO:0000256" key="2">
    <source>
        <dbReference type="ARBA" id="ARBA00023136"/>
    </source>
</evidence>
<dbReference type="InterPro" id="IPR037873">
    <property type="entry name" value="BamE-like"/>
</dbReference>
<dbReference type="Pfam" id="PF04355">
    <property type="entry name" value="BamE"/>
    <property type="match status" value="1"/>
</dbReference>
<feature type="domain" description="Outer membrane protein assembly factor BamE" evidence="3">
    <location>
        <begin position="146"/>
        <end position="211"/>
    </location>
</feature>
<evidence type="ECO:0000313" key="5">
    <source>
        <dbReference type="Proteomes" id="UP000605253"/>
    </source>
</evidence>
<dbReference type="InterPro" id="IPR007450">
    <property type="entry name" value="BamE_dom"/>
</dbReference>
<sequence length="226" mass="26589">MKISILLVLLFYWVVVFATEPFIEIDVSEPNQYQITVEILKENEILIKTPKEYNDVDFSYAILIVGDQKINSDDYLEVPLTSLDENQLKQIYFKSGKNNLKDIQVNILYKKPKLLCIEAVFLLTGFEHLNFSQNWRESDKNNLFNRVEKLKKGMSFEKVREILGRPRYESSHYPKSLTETNNGHALVYILNKNDSEDRSKDQILSIHFNHEFEFKNITSKNLMLDI</sequence>
<dbReference type="EMBL" id="BMEO01000006">
    <property type="protein sequence ID" value="GGF96183.1"/>
    <property type="molecule type" value="Genomic_DNA"/>
</dbReference>
<dbReference type="Proteomes" id="UP000605253">
    <property type="component" value="Unassembled WGS sequence"/>
</dbReference>
<evidence type="ECO:0000256" key="1">
    <source>
        <dbReference type="ARBA" id="ARBA00022729"/>
    </source>
</evidence>
<gene>
    <name evidence="4" type="ORF">GCM10011365_16880</name>
</gene>
<accession>A0A917CT90</accession>
<name>A0A917CT90_9GAMM</name>